<evidence type="ECO:0000256" key="1">
    <source>
        <dbReference type="SAM" id="MobiDB-lite"/>
    </source>
</evidence>
<dbReference type="SMART" id="SM00271">
    <property type="entry name" value="DnaJ"/>
    <property type="match status" value="1"/>
</dbReference>
<gene>
    <name evidence="3" type="ORF">M231_00104</name>
</gene>
<dbReference type="OrthoDB" id="342454at2759"/>
<evidence type="ECO:0000313" key="4">
    <source>
        <dbReference type="Proteomes" id="UP000289152"/>
    </source>
</evidence>
<dbReference type="SUPFAM" id="SSF46565">
    <property type="entry name" value="Chaperone J-domain"/>
    <property type="match status" value="1"/>
</dbReference>
<dbReference type="AlphaFoldDB" id="A0A4Q1BWM3"/>
<feature type="domain" description="J" evidence="2">
    <location>
        <begin position="30"/>
        <end position="94"/>
    </location>
</feature>
<dbReference type="InterPro" id="IPR001623">
    <property type="entry name" value="DnaJ_domain"/>
</dbReference>
<feature type="compositionally biased region" description="Basic and acidic residues" evidence="1">
    <location>
        <begin position="159"/>
        <end position="189"/>
    </location>
</feature>
<dbReference type="Pfam" id="PF00226">
    <property type="entry name" value="DnaJ"/>
    <property type="match status" value="1"/>
</dbReference>
<sequence>MSVDAILARNAIDLSREVEVERIIKAFKLNPYEILDLPVSATAAEVKKQYRKKSLLIHPDKFTHPDADKAFDFLKKAEAQLSDDSKRIEIDAIMRHARETVIKSILGSGFSTKITDDDPKLQNLKPPFDLQVRMKARDILVEDELARRRKQKVSYANEGAEKAKVEAEVNERKRKQEEHHNWEERREERIGQWREFNAKKTKKSKKNIHVLG</sequence>
<dbReference type="Proteomes" id="UP000289152">
    <property type="component" value="Unassembled WGS sequence"/>
</dbReference>
<accession>A0A4Q1BWM3</accession>
<dbReference type="PANTHER" id="PTHR46620:SF1">
    <property type="entry name" value="J DOMAIN-CONTAINING PROTEIN SPF31"/>
    <property type="match status" value="1"/>
</dbReference>
<dbReference type="InterPro" id="IPR036869">
    <property type="entry name" value="J_dom_sf"/>
</dbReference>
<dbReference type="PROSITE" id="PS50076">
    <property type="entry name" value="DNAJ_2"/>
    <property type="match status" value="1"/>
</dbReference>
<proteinExistence type="predicted"/>
<dbReference type="VEuPathDB" id="FungiDB:TREMEDRAFT_67095"/>
<evidence type="ECO:0000313" key="3">
    <source>
        <dbReference type="EMBL" id="RXK42550.1"/>
    </source>
</evidence>
<dbReference type="STRING" id="5217.A0A4Q1BWM3"/>
<keyword evidence="4" id="KW-1185">Reference proteome</keyword>
<organism evidence="3 4">
    <name type="scientific">Tremella mesenterica</name>
    <name type="common">Jelly fungus</name>
    <dbReference type="NCBI Taxonomy" id="5217"/>
    <lineage>
        <taxon>Eukaryota</taxon>
        <taxon>Fungi</taxon>
        <taxon>Dikarya</taxon>
        <taxon>Basidiomycota</taxon>
        <taxon>Agaricomycotina</taxon>
        <taxon>Tremellomycetes</taxon>
        <taxon>Tremellales</taxon>
        <taxon>Tremellaceae</taxon>
        <taxon>Tremella</taxon>
    </lineage>
</organism>
<reference evidence="3 4" key="1">
    <citation type="submission" date="2016-06" db="EMBL/GenBank/DDBJ databases">
        <title>Evolution of pathogenesis and genome organization in the Tremellales.</title>
        <authorList>
            <person name="Cuomo C."/>
            <person name="Litvintseva A."/>
            <person name="Heitman J."/>
            <person name="Chen Y."/>
            <person name="Sun S."/>
            <person name="Springer D."/>
            <person name="Dromer F."/>
            <person name="Young S."/>
            <person name="Zeng Q."/>
            <person name="Chapman S."/>
            <person name="Gujja S."/>
            <person name="Saif S."/>
            <person name="Birren B."/>
        </authorList>
    </citation>
    <scope>NUCLEOTIDE SEQUENCE [LARGE SCALE GENOMIC DNA]</scope>
    <source>
        <strain evidence="3 4">ATCC 28783</strain>
    </source>
</reference>
<protein>
    <submittedName>
        <fullName evidence="3">Chaperone regulator</fullName>
    </submittedName>
</protein>
<dbReference type="OMA" id="NWEDERD"/>
<evidence type="ECO:0000259" key="2">
    <source>
        <dbReference type="PROSITE" id="PS50076"/>
    </source>
</evidence>
<dbReference type="PRINTS" id="PR00625">
    <property type="entry name" value="JDOMAIN"/>
</dbReference>
<name>A0A4Q1BWM3_TREME</name>
<comment type="caution">
    <text evidence="3">The sequence shown here is derived from an EMBL/GenBank/DDBJ whole genome shotgun (WGS) entry which is preliminary data.</text>
</comment>
<dbReference type="Gene3D" id="1.10.287.110">
    <property type="entry name" value="DnaJ domain"/>
    <property type="match status" value="1"/>
</dbReference>
<dbReference type="EMBL" id="SDIL01000001">
    <property type="protein sequence ID" value="RXK42550.1"/>
    <property type="molecule type" value="Genomic_DNA"/>
</dbReference>
<dbReference type="PANTHER" id="PTHR46620">
    <property type="entry name" value="J DOMAIN-CONTAINING PROTEIN SPF31"/>
    <property type="match status" value="1"/>
</dbReference>
<dbReference type="FunCoup" id="A0A4Q1BWM3">
    <property type="interactions" value="585"/>
</dbReference>
<dbReference type="CDD" id="cd06257">
    <property type="entry name" value="DnaJ"/>
    <property type="match status" value="1"/>
</dbReference>
<dbReference type="InParanoid" id="A0A4Q1BWM3"/>
<feature type="region of interest" description="Disordered" evidence="1">
    <location>
        <begin position="157"/>
        <end position="189"/>
    </location>
</feature>